<dbReference type="InterPro" id="IPR011051">
    <property type="entry name" value="RmlC_Cupin_sf"/>
</dbReference>
<proteinExistence type="inferred from homology"/>
<evidence type="ECO:0000313" key="8">
    <source>
        <dbReference type="EMBL" id="GAA6407484.1"/>
    </source>
</evidence>
<protein>
    <recommendedName>
        <fullName evidence="3">glucose-6-phosphate isomerase</fullName>
        <ecNumber evidence="3">5.3.1.9</ecNumber>
    </recommendedName>
</protein>
<organism evidence="8 9">
    <name type="scientific">Blautia hominis</name>
    <dbReference type="NCBI Taxonomy" id="2025493"/>
    <lineage>
        <taxon>Bacteria</taxon>
        <taxon>Bacillati</taxon>
        <taxon>Bacillota</taxon>
        <taxon>Clostridia</taxon>
        <taxon>Lachnospirales</taxon>
        <taxon>Lachnospiraceae</taxon>
        <taxon>Blautia</taxon>
    </lineage>
</organism>
<dbReference type="SUPFAM" id="SSF51182">
    <property type="entry name" value="RmlC-like cupins"/>
    <property type="match status" value="1"/>
</dbReference>
<dbReference type="CDD" id="cd02218">
    <property type="entry name" value="cupin_PGI"/>
    <property type="match status" value="1"/>
</dbReference>
<dbReference type="EMBL" id="BAABYW010000001">
    <property type="protein sequence ID" value="GAA6407484.1"/>
    <property type="molecule type" value="Genomic_DNA"/>
</dbReference>
<evidence type="ECO:0000256" key="3">
    <source>
        <dbReference type="ARBA" id="ARBA00011952"/>
    </source>
</evidence>
<accession>A0ABQ0B7Q8</accession>
<evidence type="ECO:0000256" key="2">
    <source>
        <dbReference type="ARBA" id="ARBA00006542"/>
    </source>
</evidence>
<comment type="similarity">
    <text evidence="2">Belongs to the archaeal-type GPI family.</text>
</comment>
<keyword evidence="5" id="KW-0324">Glycolysis</keyword>
<dbReference type="Pfam" id="PF06560">
    <property type="entry name" value="GPI"/>
    <property type="match status" value="1"/>
</dbReference>
<keyword evidence="9" id="KW-1185">Reference proteome</keyword>
<comment type="caution">
    <text evidence="8">The sequence shown here is derived from an EMBL/GenBank/DDBJ whole genome shotgun (WGS) entry which is preliminary data.</text>
</comment>
<dbReference type="EC" id="5.3.1.9" evidence="3"/>
<dbReference type="Proteomes" id="UP001600943">
    <property type="component" value="Unassembled WGS sequence"/>
</dbReference>
<evidence type="ECO:0000256" key="6">
    <source>
        <dbReference type="ARBA" id="ARBA00029321"/>
    </source>
</evidence>
<dbReference type="InterPro" id="IPR014710">
    <property type="entry name" value="RmlC-like_jellyroll"/>
</dbReference>
<reference evidence="8 9" key="1">
    <citation type="submission" date="2024-04" db="EMBL/GenBank/DDBJ databases">
        <title>Defined microbial consortia suppress multidrug-resistant proinflammatory Enterobacteriaceae via ecological control.</title>
        <authorList>
            <person name="Furuichi M."/>
            <person name="Kawaguchi T."/>
            <person name="Pust M."/>
            <person name="Yasuma K."/>
            <person name="Plichta D."/>
            <person name="Hasegawa N."/>
            <person name="Ohya T."/>
            <person name="Bhattarai S."/>
            <person name="Sasajima S."/>
            <person name="Aoto Y."/>
            <person name="Tuganbaev T."/>
            <person name="Yaginuma M."/>
            <person name="Ueda M."/>
            <person name="Okahashi N."/>
            <person name="Amafuji K."/>
            <person name="Kiridooshi Y."/>
            <person name="Sugita K."/>
            <person name="Strazar M."/>
            <person name="Skelly A."/>
            <person name="Suda W."/>
            <person name="Hattori M."/>
            <person name="Nakamoto N."/>
            <person name="Caballero S."/>
            <person name="Norman J."/>
            <person name="Olle B."/>
            <person name="Tanoue T."/>
            <person name="Arita M."/>
            <person name="Bucci V."/>
            <person name="Atarashi K."/>
            <person name="Xavier R."/>
            <person name="Honda K."/>
        </authorList>
    </citation>
    <scope>NUCLEOTIDE SEQUENCE [LARGE SCALE GENOMIC DNA]</scope>
    <source>
        <strain evidence="9">k04-0078-D8-1</strain>
    </source>
</reference>
<evidence type="ECO:0000256" key="1">
    <source>
        <dbReference type="ARBA" id="ARBA00004926"/>
    </source>
</evidence>
<dbReference type="GO" id="GO:0016853">
    <property type="term" value="F:isomerase activity"/>
    <property type="evidence" value="ECO:0007669"/>
    <property type="project" value="UniProtKB-KW"/>
</dbReference>
<keyword evidence="4" id="KW-0312">Gluconeogenesis</keyword>
<evidence type="ECO:0000259" key="7">
    <source>
        <dbReference type="Pfam" id="PF06560"/>
    </source>
</evidence>
<gene>
    <name evidence="8" type="ORF">K040078D81_16010</name>
</gene>
<dbReference type="RefSeq" id="WP_390404434.1">
    <property type="nucleotide sequence ID" value="NZ_BAABYW010000001.1"/>
</dbReference>
<comment type="catalytic activity">
    <reaction evidence="6">
        <text>alpha-D-glucose 6-phosphate = beta-D-fructose 6-phosphate</text>
        <dbReference type="Rhea" id="RHEA:11816"/>
        <dbReference type="ChEBI" id="CHEBI:57634"/>
        <dbReference type="ChEBI" id="CHEBI:58225"/>
        <dbReference type="EC" id="5.3.1.9"/>
    </reaction>
</comment>
<dbReference type="Gene3D" id="2.60.120.10">
    <property type="entry name" value="Jelly Rolls"/>
    <property type="match status" value="1"/>
</dbReference>
<comment type="pathway">
    <text evidence="1">Carbohydrate degradation; glycolysis; D-glyceraldehyde 3-phosphate and glycerone phosphate from D-glucose: step 2/4.</text>
</comment>
<sequence length="271" mass="30689">MILLSTSGLPITLSENTYKLSFQNHLTCDSEGDKTCNKMVSLLREPDSASETDICYRFYRDICFEEDRSVFQAKDLRYDITVIMPGTIKNECKKTSGHYHGYINNSTYTYPEVYEVLEGRALYILQKVMNFSQEEEPVISDLKAVYVEKGQMIIIPPFYGHCSINAGDGPLVFSNLAVVSCPLYYKPIETKHGLSLYACREGNGEITLIPNPCYNHVPEPSIVHPGQNEKLGIQFGHSVYHAFTSFPDTFDYLNHPEDHIDQIESLLASSK</sequence>
<keyword evidence="8" id="KW-0413">Isomerase</keyword>
<dbReference type="InterPro" id="IPR010551">
    <property type="entry name" value="G6P_isomerase_prok"/>
</dbReference>
<evidence type="ECO:0000256" key="4">
    <source>
        <dbReference type="ARBA" id="ARBA00022432"/>
    </source>
</evidence>
<evidence type="ECO:0000313" key="9">
    <source>
        <dbReference type="Proteomes" id="UP001600943"/>
    </source>
</evidence>
<evidence type="ECO:0000256" key="5">
    <source>
        <dbReference type="ARBA" id="ARBA00023152"/>
    </source>
</evidence>
<feature type="domain" description="Glucose-6-phosphate isomerase prokaryote" evidence="7">
    <location>
        <begin position="48"/>
        <end position="206"/>
    </location>
</feature>
<name>A0ABQ0B7Q8_9FIRM</name>